<keyword evidence="3" id="KW-1185">Reference proteome</keyword>
<comment type="caution">
    <text evidence="2">The sequence shown here is derived from an EMBL/GenBank/DDBJ whole genome shotgun (WGS) entry which is preliminary data.</text>
</comment>
<gene>
    <name evidence="2" type="ORF">Tco_0991406</name>
</gene>
<dbReference type="Proteomes" id="UP001151760">
    <property type="component" value="Unassembled WGS sequence"/>
</dbReference>
<feature type="compositionally biased region" description="Polar residues" evidence="1">
    <location>
        <begin position="49"/>
        <end position="67"/>
    </location>
</feature>
<sequence>MGGGASGLVGVRYESGVNGEGVIQLGKETGWVMKTKEIVVIQEGEIKQESGQPQNQPCWYRTDSGTKSGDRQCEASSSYGWSSTTITSSACSEPGNKSGEGVPAQHPLGQAHNLERVGPEERPPRMGPLAGEGMLKVPRDHRL</sequence>
<evidence type="ECO:0000256" key="1">
    <source>
        <dbReference type="SAM" id="MobiDB-lite"/>
    </source>
</evidence>
<evidence type="ECO:0000313" key="2">
    <source>
        <dbReference type="EMBL" id="GJT56352.1"/>
    </source>
</evidence>
<accession>A0ABQ5F0X1</accession>
<proteinExistence type="predicted"/>
<feature type="compositionally biased region" description="Polar residues" evidence="1">
    <location>
        <begin position="74"/>
        <end position="91"/>
    </location>
</feature>
<evidence type="ECO:0000313" key="3">
    <source>
        <dbReference type="Proteomes" id="UP001151760"/>
    </source>
</evidence>
<dbReference type="EMBL" id="BQNB010016836">
    <property type="protein sequence ID" value="GJT56352.1"/>
    <property type="molecule type" value="Genomic_DNA"/>
</dbReference>
<name>A0ABQ5F0X1_9ASTR</name>
<protein>
    <submittedName>
        <fullName evidence="2">Uncharacterized protein</fullName>
    </submittedName>
</protein>
<organism evidence="2 3">
    <name type="scientific">Tanacetum coccineum</name>
    <dbReference type="NCBI Taxonomy" id="301880"/>
    <lineage>
        <taxon>Eukaryota</taxon>
        <taxon>Viridiplantae</taxon>
        <taxon>Streptophyta</taxon>
        <taxon>Embryophyta</taxon>
        <taxon>Tracheophyta</taxon>
        <taxon>Spermatophyta</taxon>
        <taxon>Magnoliopsida</taxon>
        <taxon>eudicotyledons</taxon>
        <taxon>Gunneridae</taxon>
        <taxon>Pentapetalae</taxon>
        <taxon>asterids</taxon>
        <taxon>campanulids</taxon>
        <taxon>Asterales</taxon>
        <taxon>Asteraceae</taxon>
        <taxon>Asteroideae</taxon>
        <taxon>Anthemideae</taxon>
        <taxon>Anthemidinae</taxon>
        <taxon>Tanacetum</taxon>
    </lineage>
</organism>
<feature type="region of interest" description="Disordered" evidence="1">
    <location>
        <begin position="47"/>
        <end position="143"/>
    </location>
</feature>
<feature type="compositionally biased region" description="Basic and acidic residues" evidence="1">
    <location>
        <begin position="113"/>
        <end position="124"/>
    </location>
</feature>
<reference evidence="2" key="1">
    <citation type="journal article" date="2022" name="Int. J. Mol. Sci.">
        <title>Draft Genome of Tanacetum Coccineum: Genomic Comparison of Closely Related Tanacetum-Family Plants.</title>
        <authorList>
            <person name="Yamashiro T."/>
            <person name="Shiraishi A."/>
            <person name="Nakayama K."/>
            <person name="Satake H."/>
        </authorList>
    </citation>
    <scope>NUCLEOTIDE SEQUENCE</scope>
</reference>
<reference evidence="2" key="2">
    <citation type="submission" date="2022-01" db="EMBL/GenBank/DDBJ databases">
        <authorList>
            <person name="Yamashiro T."/>
            <person name="Shiraishi A."/>
            <person name="Satake H."/>
            <person name="Nakayama K."/>
        </authorList>
    </citation>
    <scope>NUCLEOTIDE SEQUENCE</scope>
</reference>